<keyword evidence="3" id="KW-0808">Transferase</keyword>
<feature type="region of interest" description="Disordered" evidence="8">
    <location>
        <begin position="1"/>
        <end position="77"/>
    </location>
</feature>
<evidence type="ECO:0000259" key="9">
    <source>
        <dbReference type="PROSITE" id="PS50011"/>
    </source>
</evidence>
<dbReference type="GO" id="GO:0004674">
    <property type="term" value="F:protein serine/threonine kinase activity"/>
    <property type="evidence" value="ECO:0007669"/>
    <property type="project" value="UniProtKB-KW"/>
</dbReference>
<evidence type="ECO:0000256" key="6">
    <source>
        <dbReference type="ARBA" id="ARBA00022840"/>
    </source>
</evidence>
<dbReference type="PROSITE" id="PS50011">
    <property type="entry name" value="PROTEIN_KINASE_DOM"/>
    <property type="match status" value="1"/>
</dbReference>
<dbReference type="PROSITE" id="PS00108">
    <property type="entry name" value="PROTEIN_KINASE_ST"/>
    <property type="match status" value="1"/>
</dbReference>
<dbReference type="FunCoup" id="A0A369K859">
    <property type="interactions" value="446"/>
</dbReference>
<keyword evidence="11" id="KW-1185">Reference proteome</keyword>
<keyword evidence="2" id="KW-0723">Serine/threonine-protein kinase</keyword>
<dbReference type="InterPro" id="IPR050538">
    <property type="entry name" value="MAP_kinase_kinase_kinase"/>
</dbReference>
<name>A0A369K859_HYPMA</name>
<gene>
    <name evidence="10" type="primary">wis4</name>
    <name evidence="10" type="ORF">Hypma_015170</name>
</gene>
<dbReference type="PROSITE" id="PS00107">
    <property type="entry name" value="PROTEIN_KINASE_ATP"/>
    <property type="match status" value="1"/>
</dbReference>
<dbReference type="STRING" id="39966.A0A369K859"/>
<dbReference type="PANTHER" id="PTHR48016">
    <property type="entry name" value="MAP KINASE KINASE KINASE SSK2-RELATED-RELATED"/>
    <property type="match status" value="1"/>
</dbReference>
<comment type="similarity">
    <text evidence="1">Belongs to the protein kinase superfamily. STE Ser/Thr protein kinase family. MAP kinase kinase kinase subfamily.</text>
</comment>
<sequence length="1442" mass="163075">MRRHTPTLYTHPEASVRHDRDADDDGKAEELDNPHHWDVKPHTYPQSPPPSSANRLSRIKSRPDPYPTDFKTNATKIPKYPDIYSQFVKRYRSSEPGQPDDPRNDPDSHYFQRGLGQLVDAGDNSDEDDIALGSLAAGGDGGIDRLSAIMLETEPIQPASQKERERLEWQTMLASVLAGDVLRSEKTRIATALQSSADEQNNVQTNIWLGIRAKFHGRSDEEERKRLEERRLRTVDAIIDEINRFRVSHDNVDNNTSLTVSALKQVAAVLHRLDVAQSLYPNLKAFYLDKPAAADGAFQARCDTLNTWSTIHASLRHQISLLRRWTGSDTLDVNEPNTSAEIPIGMQSPSHSNNSSNSLGGTGTPELADGTSFVERVLKEESMQRTFEKGFLVIVHAFIGAARDAQVNLSALFKEMNLPTFENELVPLISFPTKFAQAGLRLRLAYVQKLKEPDVLIIDQMTEDLKLSIGLACTLKRQYEAFLAPDPGGKWTLPQCISEDYDSTILDALSIFFRLIHWKLKSGAKGIYFKETDVLEAQWATFNDVSLTTAGGSCLVAEQLCSLTNKLMVRVTNYFDTQVRVPTGEDMSEHIHSHRHRNADRERGVNGTRSAFHTHNQSTPAARKMTDEQIIGWYGKILDSVRLRYRKLQRFARVLTQRFSNSAEYSLEEVPLDHFIATLIATDHFLVYTHSLEEDGVYIVAPNSLYDRPESIRRLLTEAFHVDEITNDDGSRLAGNTEFLGHEYDEAQYLLILSPRNHFLWNGRVMLLNMPMVELDTKDDRVRLIADGPQRRLLLAKQVFADLFTPVDEDGEPIETLIGPLACLTDTQAHLPSVNKELRKIARATNRLAESIVDSVHHVRNSLHLAHGCQELLENWYLFASEHGQHAQRYMERASLLKFNRLLIKLAISWVSFICDDCDPTDRKTFKWAVNALEFTLHRTKRNILQMPDDQFEMLRHKVASCMTLLISHFDILGARSILEARKEKEKQEEVLRHHATDALLDEEDDFSRSPSIDRDEPLAFSDSSTRMFWEKISKSLQEVEDHRAVMGLKHRVLGRVLDDEKPEDRSLVFLASSSSNISIRWQQGRFIGAGAFGSVYLAVNLDSGSLMAVKEIKFQELSGLPSLYSQIKDELSVMEMLHHPNVVEYYGIEVHRDKVYIFEEYCQGGSLAALLEHGRIEDEGIIQVYTMQMLEGLAYLHSKGIVHRDIKPDNILLDHLGVIKFVDFGAAKILAKNQRTIQRSRRAPDLMPSPNGMPSFNGLAMNNSLTGTPMYMSPEIIKNDKRGRHGAMDIWSLGCVVLEFATGKKPWSNLDNEWAIMFHIGVATQHPPLPEPGQLSELGISFIKQCLTIDPMRRPSATELMDHPWMIEFREVLLSYEEAEMASSPPANMPTDETFEHASVARQAAIIQEKEVEQIQRASPTTPPSISSQMSEAEDASEISS</sequence>
<feature type="compositionally biased region" description="Polar residues" evidence="8">
    <location>
        <begin position="1417"/>
        <end position="1432"/>
    </location>
</feature>
<feature type="binding site" evidence="7">
    <location>
        <position position="1111"/>
    </location>
    <ligand>
        <name>ATP</name>
        <dbReference type="ChEBI" id="CHEBI:30616"/>
    </ligand>
</feature>
<dbReference type="PANTHER" id="PTHR48016:SF32">
    <property type="entry name" value="MITOGEN-ACTIVATED PROTEIN KINASE KINASE KINASE 4"/>
    <property type="match status" value="1"/>
</dbReference>
<dbReference type="InterPro" id="IPR017441">
    <property type="entry name" value="Protein_kinase_ATP_BS"/>
</dbReference>
<dbReference type="Proteomes" id="UP000076154">
    <property type="component" value="Unassembled WGS sequence"/>
</dbReference>
<reference evidence="10" key="1">
    <citation type="submission" date="2018-04" db="EMBL/GenBank/DDBJ databases">
        <title>Whole genome sequencing of Hypsizygus marmoreus.</title>
        <authorList>
            <person name="Choi I.-G."/>
            <person name="Min B."/>
            <person name="Kim J.-G."/>
            <person name="Kim S."/>
            <person name="Oh Y.-L."/>
            <person name="Kong W.-S."/>
            <person name="Park H."/>
            <person name="Jeong J."/>
            <person name="Song E.-S."/>
        </authorList>
    </citation>
    <scope>NUCLEOTIDE SEQUENCE [LARGE SCALE GENOMIC DNA]</scope>
    <source>
        <strain evidence="10">51987-8</strain>
    </source>
</reference>
<keyword evidence="6 7" id="KW-0067">ATP-binding</keyword>
<dbReference type="GO" id="GO:0005524">
    <property type="term" value="F:ATP binding"/>
    <property type="evidence" value="ECO:0007669"/>
    <property type="project" value="UniProtKB-UniRule"/>
</dbReference>
<evidence type="ECO:0000256" key="7">
    <source>
        <dbReference type="PROSITE-ProRule" id="PRU10141"/>
    </source>
</evidence>
<feature type="compositionally biased region" description="Low complexity" evidence="8">
    <location>
        <begin position="348"/>
        <end position="358"/>
    </location>
</feature>
<dbReference type="InterPro" id="IPR011009">
    <property type="entry name" value="Kinase-like_dom_sf"/>
</dbReference>
<evidence type="ECO:0000256" key="8">
    <source>
        <dbReference type="SAM" id="MobiDB-lite"/>
    </source>
</evidence>
<dbReference type="Pfam" id="PF00069">
    <property type="entry name" value="Pkinase"/>
    <property type="match status" value="1"/>
</dbReference>
<evidence type="ECO:0000256" key="4">
    <source>
        <dbReference type="ARBA" id="ARBA00022741"/>
    </source>
</evidence>
<feature type="compositionally biased region" description="Acidic residues" evidence="8">
    <location>
        <begin position="1433"/>
        <end position="1442"/>
    </location>
</feature>
<dbReference type="SUPFAM" id="SSF56112">
    <property type="entry name" value="Protein kinase-like (PK-like)"/>
    <property type="match status" value="1"/>
</dbReference>
<keyword evidence="5 10" id="KW-0418">Kinase</keyword>
<evidence type="ECO:0000256" key="5">
    <source>
        <dbReference type="ARBA" id="ARBA00022777"/>
    </source>
</evidence>
<protein>
    <submittedName>
        <fullName evidence="10">MAP kinase kinase kinase wis4</fullName>
    </submittedName>
</protein>
<feature type="compositionally biased region" description="Basic and acidic residues" evidence="8">
    <location>
        <begin position="28"/>
        <end position="41"/>
    </location>
</feature>
<dbReference type="InterPro" id="IPR000719">
    <property type="entry name" value="Prot_kinase_dom"/>
</dbReference>
<dbReference type="OrthoDB" id="1043025at2759"/>
<comment type="caution">
    <text evidence="10">The sequence shown here is derived from an EMBL/GenBank/DDBJ whole genome shotgun (WGS) entry which is preliminary data.</text>
</comment>
<evidence type="ECO:0000313" key="10">
    <source>
        <dbReference type="EMBL" id="RDB28855.1"/>
    </source>
</evidence>
<evidence type="ECO:0000313" key="11">
    <source>
        <dbReference type="Proteomes" id="UP000076154"/>
    </source>
</evidence>
<proteinExistence type="inferred from homology"/>
<dbReference type="InterPro" id="IPR008271">
    <property type="entry name" value="Ser/Thr_kinase_AS"/>
</dbReference>
<accession>A0A369K859</accession>
<evidence type="ECO:0000256" key="1">
    <source>
        <dbReference type="ARBA" id="ARBA00006529"/>
    </source>
</evidence>
<dbReference type="SMART" id="SM00220">
    <property type="entry name" value="S_TKc"/>
    <property type="match status" value="1"/>
</dbReference>
<evidence type="ECO:0000256" key="2">
    <source>
        <dbReference type="ARBA" id="ARBA00022527"/>
    </source>
</evidence>
<dbReference type="EMBL" id="LUEZ02000010">
    <property type="protein sequence ID" value="RDB28855.1"/>
    <property type="molecule type" value="Genomic_DNA"/>
</dbReference>
<keyword evidence="4 7" id="KW-0547">Nucleotide-binding</keyword>
<feature type="domain" description="Protein kinase" evidence="9">
    <location>
        <begin position="1082"/>
        <end position="1367"/>
    </location>
</feature>
<dbReference type="GO" id="GO:0038066">
    <property type="term" value="P:p38MAPK cascade"/>
    <property type="evidence" value="ECO:0007669"/>
    <property type="project" value="TreeGrafter"/>
</dbReference>
<dbReference type="InParanoid" id="A0A369K859"/>
<dbReference type="CDD" id="cd06626">
    <property type="entry name" value="STKc_MEKK4"/>
    <property type="match status" value="1"/>
</dbReference>
<feature type="region of interest" description="Disordered" evidence="8">
    <location>
        <begin position="343"/>
        <end position="367"/>
    </location>
</feature>
<organism evidence="10 11">
    <name type="scientific">Hypsizygus marmoreus</name>
    <name type="common">White beech mushroom</name>
    <name type="synonym">Agaricus marmoreus</name>
    <dbReference type="NCBI Taxonomy" id="39966"/>
    <lineage>
        <taxon>Eukaryota</taxon>
        <taxon>Fungi</taxon>
        <taxon>Dikarya</taxon>
        <taxon>Basidiomycota</taxon>
        <taxon>Agaricomycotina</taxon>
        <taxon>Agaricomycetes</taxon>
        <taxon>Agaricomycetidae</taxon>
        <taxon>Agaricales</taxon>
        <taxon>Tricholomatineae</taxon>
        <taxon>Lyophyllaceae</taxon>
        <taxon>Hypsizygus</taxon>
    </lineage>
</organism>
<evidence type="ECO:0000256" key="3">
    <source>
        <dbReference type="ARBA" id="ARBA00022679"/>
    </source>
</evidence>
<feature type="region of interest" description="Disordered" evidence="8">
    <location>
        <begin position="1412"/>
        <end position="1442"/>
    </location>
</feature>
<dbReference type="Gene3D" id="1.10.510.10">
    <property type="entry name" value="Transferase(Phosphotransferase) domain 1"/>
    <property type="match status" value="1"/>
</dbReference>